<evidence type="ECO:0000313" key="1">
    <source>
        <dbReference type="EMBL" id="TNN87756.1"/>
    </source>
</evidence>
<dbReference type="EMBL" id="SRLO01000009">
    <property type="protein sequence ID" value="TNN87756.1"/>
    <property type="molecule type" value="Genomic_DNA"/>
</dbReference>
<reference evidence="1 2" key="1">
    <citation type="submission" date="2019-03" db="EMBL/GenBank/DDBJ databases">
        <title>First draft genome of Liparis tanakae, snailfish: a comprehensive survey of snailfish specific genes.</title>
        <authorList>
            <person name="Kim W."/>
            <person name="Song I."/>
            <person name="Jeong J.-H."/>
            <person name="Kim D."/>
            <person name="Kim S."/>
            <person name="Ryu S."/>
            <person name="Song J.Y."/>
            <person name="Lee S.K."/>
        </authorList>
    </citation>
    <scope>NUCLEOTIDE SEQUENCE [LARGE SCALE GENOMIC DNA]</scope>
    <source>
        <tissue evidence="1">Muscle</tissue>
    </source>
</reference>
<dbReference type="Proteomes" id="UP000314294">
    <property type="component" value="Unassembled WGS sequence"/>
</dbReference>
<proteinExistence type="predicted"/>
<protein>
    <submittedName>
        <fullName evidence="1">Uncharacterized protein</fullName>
    </submittedName>
</protein>
<dbReference type="AlphaFoldDB" id="A0A4Z2JC32"/>
<sequence length="64" mass="6972">MIVEPFILESVSRRQLATSLRRPAFFTALSHDQWSGLVAGLVSNSPHPQLLSGVSANQHTSNTL</sequence>
<accession>A0A4Z2JC32</accession>
<organism evidence="1 2">
    <name type="scientific">Liparis tanakae</name>
    <name type="common">Tanaka's snailfish</name>
    <dbReference type="NCBI Taxonomy" id="230148"/>
    <lineage>
        <taxon>Eukaryota</taxon>
        <taxon>Metazoa</taxon>
        <taxon>Chordata</taxon>
        <taxon>Craniata</taxon>
        <taxon>Vertebrata</taxon>
        <taxon>Euteleostomi</taxon>
        <taxon>Actinopterygii</taxon>
        <taxon>Neopterygii</taxon>
        <taxon>Teleostei</taxon>
        <taxon>Neoteleostei</taxon>
        <taxon>Acanthomorphata</taxon>
        <taxon>Eupercaria</taxon>
        <taxon>Perciformes</taxon>
        <taxon>Cottioidei</taxon>
        <taxon>Cottales</taxon>
        <taxon>Liparidae</taxon>
        <taxon>Liparis</taxon>
    </lineage>
</organism>
<gene>
    <name evidence="1" type="ORF">EYF80_002103</name>
</gene>
<name>A0A4Z2JC32_9TELE</name>
<evidence type="ECO:0000313" key="2">
    <source>
        <dbReference type="Proteomes" id="UP000314294"/>
    </source>
</evidence>
<keyword evidence="2" id="KW-1185">Reference proteome</keyword>
<comment type="caution">
    <text evidence="1">The sequence shown here is derived from an EMBL/GenBank/DDBJ whole genome shotgun (WGS) entry which is preliminary data.</text>
</comment>